<dbReference type="RefSeq" id="WP_179389472.1">
    <property type="nucleotide sequence ID" value="NZ_JACBYQ010000002.1"/>
</dbReference>
<protein>
    <submittedName>
        <fullName evidence="1">CRISPR system Cascade subunit CasE</fullName>
    </submittedName>
</protein>
<dbReference type="AlphaFoldDB" id="A0A7Y9LUA1"/>
<reference evidence="1 2" key="1">
    <citation type="submission" date="2020-07" db="EMBL/GenBank/DDBJ databases">
        <title>Sequencing the genomes of 1000 actinobacteria strains.</title>
        <authorList>
            <person name="Klenk H.-P."/>
        </authorList>
    </citation>
    <scope>NUCLEOTIDE SEQUENCE [LARGE SCALE GENOMIC DNA]</scope>
    <source>
        <strain evidence="1 2">DSM 102047</strain>
    </source>
</reference>
<dbReference type="Proteomes" id="UP000521748">
    <property type="component" value="Unassembled WGS sequence"/>
</dbReference>
<dbReference type="CDD" id="cd09727">
    <property type="entry name" value="Cas6_I-E"/>
    <property type="match status" value="1"/>
</dbReference>
<sequence>MYLTRFQVNKRRVGAYKLLGSPQVMHAAVLGGFADPKPSSLGRVLWRLDRWEENTFLYIVSPEKPDLSHLVEQIGWPTTETWTTKPYNDVLERVESGQRWRFRLTANPTRSVRGSDSENSRGKVSAHVTVEQQTEWLLSRAEKSGFEIPWAVAPSEDESGARAVTVSRREILKFKRQGSDVTIATATYDGILEITDHQAFRRSLTQGIGRAKGYGCGLLTIAPVS</sequence>
<accession>A0A7Y9LUA1</accession>
<proteinExistence type="predicted"/>
<dbReference type="NCBIfam" id="TIGR01907">
    <property type="entry name" value="casE_Cse3"/>
    <property type="match status" value="1"/>
</dbReference>
<gene>
    <name evidence="1" type="ORF">FHU41_001978</name>
</gene>
<dbReference type="Gene3D" id="3.30.70.1210">
    <property type="entry name" value="Crispr-associated protein, domain 2"/>
    <property type="match status" value="1"/>
</dbReference>
<keyword evidence="2" id="KW-1185">Reference proteome</keyword>
<evidence type="ECO:0000313" key="1">
    <source>
        <dbReference type="EMBL" id="NYE95728.1"/>
    </source>
</evidence>
<dbReference type="EMBL" id="JACBYQ010000002">
    <property type="protein sequence ID" value="NYE95728.1"/>
    <property type="molecule type" value="Genomic_DNA"/>
</dbReference>
<dbReference type="Gene3D" id="3.30.70.1200">
    <property type="entry name" value="Crispr-associated protein, domain 1"/>
    <property type="match status" value="1"/>
</dbReference>
<evidence type="ECO:0000313" key="2">
    <source>
        <dbReference type="Proteomes" id="UP000521748"/>
    </source>
</evidence>
<dbReference type="Pfam" id="PF08798">
    <property type="entry name" value="CRISPR_assoc"/>
    <property type="match status" value="1"/>
</dbReference>
<dbReference type="InterPro" id="IPR010179">
    <property type="entry name" value="CRISPR-assoc_prot_Cse3"/>
</dbReference>
<dbReference type="SUPFAM" id="SSF117987">
    <property type="entry name" value="CRISPR-associated protein"/>
    <property type="match status" value="2"/>
</dbReference>
<organism evidence="1 2">
    <name type="scientific">Psychromicrobium silvestre</name>
    <dbReference type="NCBI Taxonomy" id="1645614"/>
    <lineage>
        <taxon>Bacteria</taxon>
        <taxon>Bacillati</taxon>
        <taxon>Actinomycetota</taxon>
        <taxon>Actinomycetes</taxon>
        <taxon>Micrococcales</taxon>
        <taxon>Micrococcaceae</taxon>
        <taxon>Psychromicrobium</taxon>
    </lineage>
</organism>
<dbReference type="SMART" id="SM01101">
    <property type="entry name" value="CRISPR_assoc"/>
    <property type="match status" value="1"/>
</dbReference>
<name>A0A7Y9LUA1_9MICC</name>
<comment type="caution">
    <text evidence="1">The sequence shown here is derived from an EMBL/GenBank/DDBJ whole genome shotgun (WGS) entry which is preliminary data.</text>
</comment>